<protein>
    <recommendedName>
        <fullName evidence="2">Tetratricopeptide repeat protein</fullName>
    </recommendedName>
</protein>
<comment type="caution">
    <text evidence="1">The sequence shown here is derived from an EMBL/GenBank/DDBJ whole genome shotgun (WGS) entry which is preliminary data.</text>
</comment>
<reference evidence="1" key="1">
    <citation type="journal article" date="2020" name="mSystems">
        <title>Genome- and Community-Level Interaction Insights into Carbon Utilization and Element Cycling Functions of Hydrothermarchaeota in Hydrothermal Sediment.</title>
        <authorList>
            <person name="Zhou Z."/>
            <person name="Liu Y."/>
            <person name="Xu W."/>
            <person name="Pan J."/>
            <person name="Luo Z.H."/>
            <person name="Li M."/>
        </authorList>
    </citation>
    <scope>NUCLEOTIDE SEQUENCE [LARGE SCALE GENOMIC DNA]</scope>
    <source>
        <strain evidence="1">HyVt-456</strain>
    </source>
</reference>
<evidence type="ECO:0008006" key="2">
    <source>
        <dbReference type="Google" id="ProtNLM"/>
    </source>
</evidence>
<sequence>MEEQKDVYLLSCYLKKWSYTENKLTLNYSFCWDGHYQRRHKEFRLGNPVAMTSELLGQIVKDARYILSQSDEEKRWHINIVNYNDAKPKTIAFFSKIVKEFKNNKRSNGKSRMITARSLDFFYHDHDYDKLPENMKFFVHLNRGMNKVNGELWANALVDFKIAQKMNPESTVLNKFMSMAYSKLGEFDKAIRPMELYARAEPSIASLTALAQAYIHLEEFEKADAIYQQIADNYEEKELALFGRAHLAYKQGKDYLPFLEELFEHDPNWLQEKLKSDWEYKLMPAKKRTVTRWNASTAARYMGFERPFDLTRKAFSHEIPCYFDHEKGTVHFVKEELDCWIDLRNHFNLDGATYQVYEDKLLPGERPVSA</sequence>
<proteinExistence type="predicted"/>
<dbReference type="Proteomes" id="UP000886005">
    <property type="component" value="Unassembled WGS sequence"/>
</dbReference>
<dbReference type="EMBL" id="DRLD01000396">
    <property type="protein sequence ID" value="HED11810.1"/>
    <property type="molecule type" value="Genomic_DNA"/>
</dbReference>
<dbReference type="SUPFAM" id="SSF48452">
    <property type="entry name" value="TPR-like"/>
    <property type="match status" value="1"/>
</dbReference>
<name>A0A7V1LPP0_CALAY</name>
<evidence type="ECO:0000313" key="1">
    <source>
        <dbReference type="EMBL" id="HED11810.1"/>
    </source>
</evidence>
<dbReference type="Gene3D" id="1.25.40.10">
    <property type="entry name" value="Tetratricopeptide repeat domain"/>
    <property type="match status" value="1"/>
</dbReference>
<dbReference type="InterPro" id="IPR011990">
    <property type="entry name" value="TPR-like_helical_dom_sf"/>
</dbReference>
<gene>
    <name evidence="1" type="ORF">ENJ10_14045</name>
</gene>
<accession>A0A7V1LPP0</accession>
<dbReference type="AlphaFoldDB" id="A0A7V1LPP0"/>
<organism evidence="1">
    <name type="scientific">Caldithrix abyssi</name>
    <dbReference type="NCBI Taxonomy" id="187145"/>
    <lineage>
        <taxon>Bacteria</taxon>
        <taxon>Pseudomonadati</taxon>
        <taxon>Calditrichota</taxon>
        <taxon>Calditrichia</taxon>
        <taxon>Calditrichales</taxon>
        <taxon>Calditrichaceae</taxon>
        <taxon>Caldithrix</taxon>
    </lineage>
</organism>